<dbReference type="AlphaFoldDB" id="A0A364LHV9"/>
<evidence type="ECO:0000313" key="1">
    <source>
        <dbReference type="EMBL" id="RAP35951.1"/>
    </source>
</evidence>
<protein>
    <submittedName>
        <fullName evidence="1">Uncharacterized protein</fullName>
    </submittedName>
</protein>
<sequence length="100" mass="11577">MLSIAEAERQNLFSRLEATGFIFHRESDTDNLCQNHEYCFLARSEQALYYQKALAAFKNESPKSEPYSVQHRQFGLLNAVKRDTAEQDRQQVNIYDCAAP</sequence>
<reference evidence="1 2" key="1">
    <citation type="submission" date="2017-02" db="EMBL/GenBank/DDBJ databases">
        <title>Legionella quilivanii strain from human: case report and whole genome sequencing analysis.</title>
        <authorList>
            <person name="Lalancette C."/>
            <person name="Leduc J.-M."/>
            <person name="Levesque S."/>
            <person name="Fournier E."/>
            <person name="Saoud J."/>
            <person name="Faucher S.P."/>
            <person name="Bernard K."/>
            <person name="Martineau C."/>
            <person name="Longtin J."/>
        </authorList>
    </citation>
    <scope>NUCLEOTIDE SEQUENCE [LARGE SCALE GENOMIC DNA]</scope>
    <source>
        <strain evidence="1 2">ID143958</strain>
    </source>
</reference>
<accession>A0A364LHV9</accession>
<evidence type="ECO:0000313" key="2">
    <source>
        <dbReference type="Proteomes" id="UP000249458"/>
    </source>
</evidence>
<name>A0A364LHV9_9GAMM</name>
<dbReference type="Proteomes" id="UP000249458">
    <property type="component" value="Unassembled WGS sequence"/>
</dbReference>
<proteinExistence type="predicted"/>
<dbReference type="EMBL" id="MVJN01000007">
    <property type="protein sequence ID" value="RAP35951.1"/>
    <property type="molecule type" value="Genomic_DNA"/>
</dbReference>
<gene>
    <name evidence="1" type="ORF">B1207_10255</name>
</gene>
<comment type="caution">
    <text evidence="1">The sequence shown here is derived from an EMBL/GenBank/DDBJ whole genome shotgun (WGS) entry which is preliminary data.</text>
</comment>
<organism evidence="1 2">
    <name type="scientific">Legionella quinlivanii</name>
    <dbReference type="NCBI Taxonomy" id="45073"/>
    <lineage>
        <taxon>Bacteria</taxon>
        <taxon>Pseudomonadati</taxon>
        <taxon>Pseudomonadota</taxon>
        <taxon>Gammaproteobacteria</taxon>
        <taxon>Legionellales</taxon>
        <taxon>Legionellaceae</taxon>
        <taxon>Legionella</taxon>
    </lineage>
</organism>